<accession>A0ABT6HYK0</accession>
<evidence type="ECO:0000256" key="1">
    <source>
        <dbReference type="SAM" id="MobiDB-lite"/>
    </source>
</evidence>
<dbReference type="EMBL" id="JARWBG010000079">
    <property type="protein sequence ID" value="MDH2393695.1"/>
    <property type="molecule type" value="Genomic_DNA"/>
</dbReference>
<protein>
    <submittedName>
        <fullName evidence="2">Uncharacterized protein</fullName>
    </submittedName>
</protein>
<evidence type="ECO:0000313" key="3">
    <source>
        <dbReference type="Proteomes" id="UP001223144"/>
    </source>
</evidence>
<dbReference type="RefSeq" id="WP_279933022.1">
    <property type="nucleotide sequence ID" value="NZ_JARWBG010000079.1"/>
</dbReference>
<keyword evidence="3" id="KW-1185">Reference proteome</keyword>
<reference evidence="2 3" key="1">
    <citation type="submission" date="2023-04" db="EMBL/GenBank/DDBJ databases">
        <title>Streptomyces chengmaiensis sp. nov. isolated from the stem of mangrove plant in Hainan.</title>
        <authorList>
            <person name="Huang X."/>
            <person name="Zhou S."/>
            <person name="Chu X."/>
            <person name="Xie Y."/>
            <person name="Lin Y."/>
        </authorList>
    </citation>
    <scope>NUCLEOTIDE SEQUENCE [LARGE SCALE GENOMIC DNA]</scope>
    <source>
        <strain evidence="2 3">HNM0663</strain>
    </source>
</reference>
<proteinExistence type="predicted"/>
<evidence type="ECO:0000313" key="2">
    <source>
        <dbReference type="EMBL" id="MDH2393695.1"/>
    </source>
</evidence>
<gene>
    <name evidence="2" type="ORF">QCN29_34030</name>
</gene>
<dbReference type="Proteomes" id="UP001223144">
    <property type="component" value="Unassembled WGS sequence"/>
</dbReference>
<organism evidence="2 3">
    <name type="scientific">Streptomyces chengmaiensis</name>
    <dbReference type="NCBI Taxonomy" id="3040919"/>
    <lineage>
        <taxon>Bacteria</taxon>
        <taxon>Bacillati</taxon>
        <taxon>Actinomycetota</taxon>
        <taxon>Actinomycetes</taxon>
        <taxon>Kitasatosporales</taxon>
        <taxon>Streptomycetaceae</taxon>
        <taxon>Streptomyces</taxon>
    </lineage>
</organism>
<name>A0ABT6HYK0_9ACTN</name>
<comment type="caution">
    <text evidence="2">The sequence shown here is derived from an EMBL/GenBank/DDBJ whole genome shotgun (WGS) entry which is preliminary data.</text>
</comment>
<feature type="region of interest" description="Disordered" evidence="1">
    <location>
        <begin position="1"/>
        <end position="33"/>
    </location>
</feature>
<sequence>MGDTPPPAAVRARRPHRCGSAGEAAYHHPASTDEPNDVAAALAELCGYDPMEIRGTVHFTGNSRETDSAPGMDDENHFALLETLAQVCNTHGVRLWRQCHPHHTVMVQATDYVPGDPIWDHTGTRRCFASLEPYPPTSNLARRRPKARRYVCDDGHSMPAPSHGHGMRVGCAPAGYWQRTGNQLLPAAD</sequence>